<evidence type="ECO:0000256" key="2">
    <source>
        <dbReference type="ARBA" id="ARBA00022475"/>
    </source>
</evidence>
<dbReference type="PANTHER" id="PTHR33908:SF11">
    <property type="entry name" value="MEMBRANE PROTEIN"/>
    <property type="match status" value="1"/>
</dbReference>
<evidence type="ECO:0000256" key="6">
    <source>
        <dbReference type="ARBA" id="ARBA00022989"/>
    </source>
</evidence>
<evidence type="ECO:0000256" key="3">
    <source>
        <dbReference type="ARBA" id="ARBA00022676"/>
    </source>
</evidence>
<dbReference type="GO" id="GO:0016763">
    <property type="term" value="F:pentosyltransferase activity"/>
    <property type="evidence" value="ECO:0007669"/>
    <property type="project" value="TreeGrafter"/>
</dbReference>
<feature type="transmembrane region" description="Helical" evidence="8">
    <location>
        <begin position="362"/>
        <end position="381"/>
    </location>
</feature>
<evidence type="ECO:0000256" key="4">
    <source>
        <dbReference type="ARBA" id="ARBA00022679"/>
    </source>
</evidence>
<evidence type="ECO:0000313" key="10">
    <source>
        <dbReference type="Proteomes" id="UP000256388"/>
    </source>
</evidence>
<feature type="transmembrane region" description="Helical" evidence="8">
    <location>
        <begin position="38"/>
        <end position="60"/>
    </location>
</feature>
<feature type="transmembrane region" description="Helical" evidence="8">
    <location>
        <begin position="202"/>
        <end position="224"/>
    </location>
</feature>
<evidence type="ECO:0008006" key="11">
    <source>
        <dbReference type="Google" id="ProtNLM"/>
    </source>
</evidence>
<keyword evidence="6 8" id="KW-1133">Transmembrane helix</keyword>
<sequence length="550" mass="62374">MNHGDILSRLPATSKLRPQKERRSIMELIYISKKESRVVFWTSLIFYLAVGALFNLYIYLGNGDALSRTANAYYVLYSRDPHLAAIGFIWPPLPSLMQLPLLPILKPLGLTVMAGPIISALFGAGSLVMLDVVLGRLKVPDKVRWLLLALTMLHPNYVFLCGSGMAEPIILFFILVVIWGYMQMPYGTRSWVICGAGLAAGFMVRYEALALILGVAIALVLVYWPESGDWRDEMEGRLLAVMVPPAYAVAIWLFLNWMVMDSPLYFLQSEYSLANATDIASNAGVTHPLFLAWNNIFYTISYTFKRLAQQNIAFLIGSVIVLLTAFVKRNRKMIGLLFILFSIPAFTAYQVFSGSLATWLRYWFYAIPYGAIEIGMLYRILQRRWRNLFVGLLVFLFIISIPISVNTMYSDENTGGDMQRLGAYLMHPASEPERRTSDSYYIFRHDAPILAAKVDEVSREGLVMVDANKSYYVILDAKHPERLMITNDTDFPAALQYPQGKVAYILIPEEGNVFSRTYPGIYDGAYDWAVMVYDFPDTLTKYRLFKISPQ</sequence>
<keyword evidence="4" id="KW-0808">Transferase</keyword>
<keyword evidence="10" id="KW-1185">Reference proteome</keyword>
<feature type="transmembrane region" description="Helical" evidence="8">
    <location>
        <begin position="113"/>
        <end position="137"/>
    </location>
</feature>
<dbReference type="Proteomes" id="UP000256388">
    <property type="component" value="Unassembled WGS sequence"/>
</dbReference>
<organism evidence="9 10">
    <name type="scientific">Pelolinea submarina</name>
    <dbReference type="NCBI Taxonomy" id="913107"/>
    <lineage>
        <taxon>Bacteria</taxon>
        <taxon>Bacillati</taxon>
        <taxon>Chloroflexota</taxon>
        <taxon>Anaerolineae</taxon>
        <taxon>Anaerolineales</taxon>
        <taxon>Anaerolineaceae</taxon>
        <taxon>Pelolinea</taxon>
    </lineage>
</organism>
<reference evidence="9 10" key="1">
    <citation type="submission" date="2018-08" db="EMBL/GenBank/DDBJ databases">
        <title>Genomic Encyclopedia of Type Strains, Phase IV (KMG-IV): sequencing the most valuable type-strain genomes for metagenomic binning, comparative biology and taxonomic classification.</title>
        <authorList>
            <person name="Goeker M."/>
        </authorList>
    </citation>
    <scope>NUCLEOTIDE SEQUENCE [LARGE SCALE GENOMIC DNA]</scope>
    <source>
        <strain evidence="9 10">DSM 23923</strain>
    </source>
</reference>
<evidence type="ECO:0000256" key="8">
    <source>
        <dbReference type="SAM" id="Phobius"/>
    </source>
</evidence>
<comment type="caution">
    <text evidence="9">The sequence shown here is derived from an EMBL/GenBank/DDBJ whole genome shotgun (WGS) entry which is preliminary data.</text>
</comment>
<dbReference type="RefSeq" id="WP_116225863.1">
    <property type="nucleotide sequence ID" value="NZ_AP018437.1"/>
</dbReference>
<gene>
    <name evidence="9" type="ORF">DFR64_2595</name>
</gene>
<name>A0A347ZQC6_9CHLR</name>
<keyword evidence="3" id="KW-0328">Glycosyltransferase</keyword>
<feature type="transmembrane region" description="Helical" evidence="8">
    <location>
        <begin position="236"/>
        <end position="255"/>
    </location>
</feature>
<keyword evidence="7 8" id="KW-0472">Membrane</keyword>
<comment type="subcellular location">
    <subcellularLocation>
        <location evidence="1">Cell membrane</location>
        <topology evidence="1">Multi-pass membrane protein</topology>
    </subcellularLocation>
</comment>
<feature type="transmembrane region" description="Helical" evidence="8">
    <location>
        <begin position="72"/>
        <end position="93"/>
    </location>
</feature>
<keyword evidence="2" id="KW-1003">Cell membrane</keyword>
<evidence type="ECO:0000256" key="7">
    <source>
        <dbReference type="ARBA" id="ARBA00023136"/>
    </source>
</evidence>
<dbReference type="GO" id="GO:0009103">
    <property type="term" value="P:lipopolysaccharide biosynthetic process"/>
    <property type="evidence" value="ECO:0007669"/>
    <property type="project" value="UniProtKB-ARBA"/>
</dbReference>
<evidence type="ECO:0000313" key="9">
    <source>
        <dbReference type="EMBL" id="REG06163.1"/>
    </source>
</evidence>
<feature type="transmembrane region" description="Helical" evidence="8">
    <location>
        <begin position="307"/>
        <end position="327"/>
    </location>
</feature>
<proteinExistence type="predicted"/>
<dbReference type="AlphaFoldDB" id="A0A347ZQC6"/>
<dbReference type="InterPro" id="IPR050297">
    <property type="entry name" value="LipidA_mod_glycosyltrf_83"/>
</dbReference>
<protein>
    <recommendedName>
        <fullName evidence="11">Dolichyl-phosphate-mannose-protein mannosyltransferase</fullName>
    </recommendedName>
</protein>
<dbReference type="GO" id="GO:0005886">
    <property type="term" value="C:plasma membrane"/>
    <property type="evidence" value="ECO:0007669"/>
    <property type="project" value="UniProtKB-SubCell"/>
</dbReference>
<feature type="transmembrane region" description="Helical" evidence="8">
    <location>
        <begin position="334"/>
        <end position="356"/>
    </location>
</feature>
<feature type="transmembrane region" description="Helical" evidence="8">
    <location>
        <begin position="388"/>
        <end position="409"/>
    </location>
</feature>
<dbReference type="OrthoDB" id="3276839at2"/>
<feature type="transmembrane region" description="Helical" evidence="8">
    <location>
        <begin position="157"/>
        <end position="182"/>
    </location>
</feature>
<accession>A0A347ZQC6</accession>
<dbReference type="PANTHER" id="PTHR33908">
    <property type="entry name" value="MANNOSYLTRANSFERASE YKCB-RELATED"/>
    <property type="match status" value="1"/>
</dbReference>
<evidence type="ECO:0000256" key="1">
    <source>
        <dbReference type="ARBA" id="ARBA00004651"/>
    </source>
</evidence>
<keyword evidence="5 8" id="KW-0812">Transmembrane</keyword>
<dbReference type="EMBL" id="QUMS01000004">
    <property type="protein sequence ID" value="REG06163.1"/>
    <property type="molecule type" value="Genomic_DNA"/>
</dbReference>
<evidence type="ECO:0000256" key="5">
    <source>
        <dbReference type="ARBA" id="ARBA00022692"/>
    </source>
</evidence>